<dbReference type="EMBL" id="BAAANK010000003">
    <property type="protein sequence ID" value="GAA1831723.1"/>
    <property type="molecule type" value="Genomic_DNA"/>
</dbReference>
<keyword evidence="4" id="KW-1185">Reference proteome</keyword>
<dbReference type="RefSeq" id="WP_157427483.1">
    <property type="nucleotide sequence ID" value="NZ_BAAANK010000003.1"/>
</dbReference>
<gene>
    <name evidence="3" type="ORF">GCM10009750_14650</name>
</gene>
<name>A0ABN2MN95_9MICO</name>
<evidence type="ECO:0000313" key="3">
    <source>
        <dbReference type="EMBL" id="GAA1831723.1"/>
    </source>
</evidence>
<reference evidence="3 4" key="1">
    <citation type="journal article" date="2019" name="Int. J. Syst. Evol. Microbiol.">
        <title>The Global Catalogue of Microorganisms (GCM) 10K type strain sequencing project: providing services to taxonomists for standard genome sequencing and annotation.</title>
        <authorList>
            <consortium name="The Broad Institute Genomics Platform"/>
            <consortium name="The Broad Institute Genome Sequencing Center for Infectious Disease"/>
            <person name="Wu L."/>
            <person name="Ma J."/>
        </authorList>
    </citation>
    <scope>NUCLEOTIDE SEQUENCE [LARGE SCALE GENOMIC DNA]</scope>
    <source>
        <strain evidence="3 4">JCM 14323</strain>
    </source>
</reference>
<comment type="caution">
    <text evidence="3">The sequence shown here is derived from an EMBL/GenBank/DDBJ whole genome shotgun (WGS) entry which is preliminary data.</text>
</comment>
<dbReference type="Proteomes" id="UP001501746">
    <property type="component" value="Unassembled WGS sequence"/>
</dbReference>
<evidence type="ECO:0000313" key="4">
    <source>
        <dbReference type="Proteomes" id="UP001501746"/>
    </source>
</evidence>
<feature type="compositionally biased region" description="Polar residues" evidence="1">
    <location>
        <begin position="1"/>
        <end position="11"/>
    </location>
</feature>
<organism evidence="3 4">
    <name type="scientific">Agromyces salentinus</name>
    <dbReference type="NCBI Taxonomy" id="269421"/>
    <lineage>
        <taxon>Bacteria</taxon>
        <taxon>Bacillati</taxon>
        <taxon>Actinomycetota</taxon>
        <taxon>Actinomycetes</taxon>
        <taxon>Micrococcales</taxon>
        <taxon>Microbacteriaceae</taxon>
        <taxon>Agromyces</taxon>
    </lineage>
</organism>
<protein>
    <recommendedName>
        <fullName evidence="2">Multi-ubiquitin domain-containing protein</fullName>
    </recommendedName>
</protein>
<proteinExistence type="predicted"/>
<dbReference type="Pfam" id="PF14452">
    <property type="entry name" value="Multi_ubiq"/>
    <property type="match status" value="1"/>
</dbReference>
<accession>A0ABN2MN95</accession>
<evidence type="ECO:0000259" key="2">
    <source>
        <dbReference type="Pfam" id="PF14452"/>
    </source>
</evidence>
<sequence length="88" mass="9448">MQNPSDHSNGPKSPEIIVNGTPYDVPDDIVSYAEAISLAYPEPPAPDTRFTVTFYNAHKPKEGTLTAGGTVEVKKKGTVFNVKATIKS</sequence>
<dbReference type="InterPro" id="IPR027802">
    <property type="entry name" value="Multi-ubiquitin_dom"/>
</dbReference>
<evidence type="ECO:0000256" key="1">
    <source>
        <dbReference type="SAM" id="MobiDB-lite"/>
    </source>
</evidence>
<feature type="region of interest" description="Disordered" evidence="1">
    <location>
        <begin position="1"/>
        <end position="20"/>
    </location>
</feature>
<feature type="domain" description="Multi-ubiquitin" evidence="2">
    <location>
        <begin position="15"/>
        <end position="85"/>
    </location>
</feature>